<reference evidence="1 2" key="1">
    <citation type="submission" date="2019-09" db="EMBL/GenBank/DDBJ databases">
        <title>The complete genome of Methanoplanus sp. FWC-SCC4.</title>
        <authorList>
            <person name="Chen S.-C."/>
            <person name="Zhou Y.-Z."/>
            <person name="Lai M.-C."/>
        </authorList>
    </citation>
    <scope>NUCLEOTIDE SEQUENCE [LARGE SCALE GENOMIC DNA]</scope>
    <source>
        <strain evidence="1 2">FWC-SCC4</strain>
    </source>
</reference>
<dbReference type="EMBL" id="CP043875">
    <property type="protein sequence ID" value="WOF16933.1"/>
    <property type="molecule type" value="Genomic_DNA"/>
</dbReference>
<sequence>MRQELPESFISGTSKKGEKMIQDIIEDPCITRTEINMGSKICLFSKNINMGLTGLKEECVPLSLIQSDLGAVLDTDMDILYPEIRITPADELPEMSRLLKEAESDGMNTDLLKKYLDEALRGASSGDMDGYNKSSESFYRVYDGLYTGYGGHLFPTGDYLSFSPDNFAEYSDEDCLVLSCHI</sequence>
<accession>A0AA97I3Q0</accession>
<keyword evidence="2" id="KW-1185">Reference proteome</keyword>
<dbReference type="KEGG" id="mefw:F1737_09665"/>
<dbReference type="Proteomes" id="UP001301797">
    <property type="component" value="Chromosome"/>
</dbReference>
<proteinExistence type="predicted"/>
<dbReference type="GeneID" id="85230435"/>
<name>A0AA97I3Q0_9EURY</name>
<protein>
    <submittedName>
        <fullName evidence="1">Uncharacterized protein</fullName>
    </submittedName>
</protein>
<dbReference type="RefSeq" id="WP_317136377.1">
    <property type="nucleotide sequence ID" value="NZ_CP043875.1"/>
</dbReference>
<gene>
    <name evidence="1" type="ORF">F1737_09665</name>
</gene>
<dbReference type="AlphaFoldDB" id="A0AA97I3Q0"/>
<organism evidence="1 2">
    <name type="scientific">Methanochimaera problematica</name>
    <dbReference type="NCBI Taxonomy" id="2609417"/>
    <lineage>
        <taxon>Archaea</taxon>
        <taxon>Methanobacteriati</taxon>
        <taxon>Methanobacteriota</taxon>
        <taxon>Stenosarchaea group</taxon>
        <taxon>Methanomicrobia</taxon>
        <taxon>Methanomicrobiales</taxon>
        <taxon>Methanomicrobiaceae</taxon>
        <taxon>Methanochimaera</taxon>
    </lineage>
</organism>
<evidence type="ECO:0000313" key="1">
    <source>
        <dbReference type="EMBL" id="WOF16933.1"/>
    </source>
</evidence>
<evidence type="ECO:0000313" key="2">
    <source>
        <dbReference type="Proteomes" id="UP001301797"/>
    </source>
</evidence>